<proteinExistence type="predicted"/>
<evidence type="ECO:0000259" key="1">
    <source>
        <dbReference type="PROSITE" id="PS51819"/>
    </source>
</evidence>
<dbReference type="InterPro" id="IPR004360">
    <property type="entry name" value="Glyas_Fos-R_dOase_dom"/>
</dbReference>
<dbReference type="InterPro" id="IPR029068">
    <property type="entry name" value="Glyas_Bleomycin-R_OHBP_Dase"/>
</dbReference>
<feature type="domain" description="VOC" evidence="1">
    <location>
        <begin position="6"/>
        <end position="117"/>
    </location>
</feature>
<dbReference type="SUPFAM" id="SSF54593">
    <property type="entry name" value="Glyoxalase/Bleomycin resistance protein/Dihydroxybiphenyl dioxygenase"/>
    <property type="match status" value="1"/>
</dbReference>
<protein>
    <submittedName>
        <fullName evidence="2">Catechol-2,3-dioxygenase</fullName>
    </submittedName>
</protein>
<dbReference type="Proteomes" id="UP001229346">
    <property type="component" value="Unassembled WGS sequence"/>
</dbReference>
<dbReference type="Gene3D" id="3.10.180.10">
    <property type="entry name" value="2,3-Dihydroxybiphenyl 1,2-Dioxygenase, domain 1"/>
    <property type="match status" value="1"/>
</dbReference>
<name>A0ABT9TVB1_PAEHA</name>
<evidence type="ECO:0000313" key="3">
    <source>
        <dbReference type="Proteomes" id="UP001229346"/>
    </source>
</evidence>
<dbReference type="RefSeq" id="WP_307201167.1">
    <property type="nucleotide sequence ID" value="NZ_JAUSST010000001.1"/>
</dbReference>
<dbReference type="EMBL" id="JAUSSU010000002">
    <property type="protein sequence ID" value="MDQ0111298.1"/>
    <property type="molecule type" value="Genomic_DNA"/>
</dbReference>
<reference evidence="2 3" key="1">
    <citation type="submission" date="2023-07" db="EMBL/GenBank/DDBJ databases">
        <title>Sorghum-associated microbial communities from plants grown in Nebraska, USA.</title>
        <authorList>
            <person name="Schachtman D."/>
        </authorList>
    </citation>
    <scope>NUCLEOTIDE SEQUENCE [LARGE SCALE GENOMIC DNA]</scope>
    <source>
        <strain evidence="2 3">CC482</strain>
    </source>
</reference>
<gene>
    <name evidence="2" type="ORF">J2T15_000731</name>
</gene>
<dbReference type="Pfam" id="PF00903">
    <property type="entry name" value="Glyoxalase"/>
    <property type="match status" value="1"/>
</dbReference>
<sequence length="140" mass="15963">MAKVSRLEHITLYAHDVRRLTAFYEAALELKGAEAPVEDGTAGLAIDPSSGRHELIIMNNLHHMHLAFSADTLDDFKAIWRRLKELGVFTQGPYWQQEGPTFSFFDPEGNHVQIIWPVRAEWPAGGMVTFEQLEEWADRT</sequence>
<keyword evidence="3" id="KW-1185">Reference proteome</keyword>
<accession>A0ABT9TVB1</accession>
<organism evidence="2 3">
    <name type="scientific">Paenibacillus harenae</name>
    <dbReference type="NCBI Taxonomy" id="306543"/>
    <lineage>
        <taxon>Bacteria</taxon>
        <taxon>Bacillati</taxon>
        <taxon>Bacillota</taxon>
        <taxon>Bacilli</taxon>
        <taxon>Bacillales</taxon>
        <taxon>Paenibacillaceae</taxon>
        <taxon>Paenibacillus</taxon>
    </lineage>
</organism>
<evidence type="ECO:0000313" key="2">
    <source>
        <dbReference type="EMBL" id="MDQ0111298.1"/>
    </source>
</evidence>
<comment type="caution">
    <text evidence="2">The sequence shown here is derived from an EMBL/GenBank/DDBJ whole genome shotgun (WGS) entry which is preliminary data.</text>
</comment>
<dbReference type="PROSITE" id="PS51819">
    <property type="entry name" value="VOC"/>
    <property type="match status" value="1"/>
</dbReference>
<dbReference type="InterPro" id="IPR037523">
    <property type="entry name" value="VOC_core"/>
</dbReference>